<feature type="region of interest" description="Disordered" evidence="1">
    <location>
        <begin position="26"/>
        <end position="48"/>
    </location>
</feature>
<dbReference type="Proteomes" id="UP000527616">
    <property type="component" value="Unassembled WGS sequence"/>
</dbReference>
<evidence type="ECO:0000313" key="4">
    <source>
        <dbReference type="Proteomes" id="UP000527616"/>
    </source>
</evidence>
<feature type="compositionally biased region" description="Pro residues" evidence="1">
    <location>
        <begin position="28"/>
        <end position="45"/>
    </location>
</feature>
<sequence>MNASSISGLPGPAAIMVAMLLLAGCTSPPTPDPPPGPPPLELPPLPDREAQPLDEWVTAIESDGDQVVALGEVGVTATTYRLSVDGGATFTEATVAPELTRVGGPSNLLRTPDGWWALGERDGAPVVLTSPDGTSWSGTAPEGIDRTADIREVALVGDRFVAVGSQLVDDEWHRRAWLSDDGIAWRTVIEDKRGELSAIAVAPAGTAVLVGYDDTGERWREIALASTDGGKSWRPRKLPDTGAEQGGAQRLYDVAWDGRGFLAIGGGWFASGRSATYRAYLRSADEGGEGWHRRADARLPEQTMDQGWLLDSGGAAIVVVTTVDRKRRSERLFRSGAGTPELRLDAAGVKGELDSPRLARAGNRWLLTGWSQDRPVLLRSRDGVSFERGDLAHARAAAPRPTVTAVRAGPGGLAILGYSQGAIALWSRGPDGRTGVPIMISDDPDDWIAGFAMDADGTAVIGGGADQDGRGDLPRAWVVRGGRVERIPIADPEPSGDVPATGEIGVPMVNEGTWYLPGVADLSEDDHRTMIMSSTDLATWREARPLRVREKGRRDQPEVTDLRSPNRRSAPRLAAHGDALIAVAGMATDPGLAMASWVSTDGERYAQHSYGLRSASSVSLYTLASDGSTLLAGGGLDQDGEPGRAVFWTGSDGKSWKQVDLPGESDRVERVARIGERWYAASAMADGSYRLWSATDPATWQELSVPGDPAAEREIRDIVDAGGPHVVLESRYPDGRARTDLLPLG</sequence>
<organism evidence="3 4">
    <name type="scientific">Naumannella cuiyingiana</name>
    <dbReference type="NCBI Taxonomy" id="1347891"/>
    <lineage>
        <taxon>Bacteria</taxon>
        <taxon>Bacillati</taxon>
        <taxon>Actinomycetota</taxon>
        <taxon>Actinomycetes</taxon>
        <taxon>Propionibacteriales</taxon>
        <taxon>Propionibacteriaceae</taxon>
        <taxon>Naumannella</taxon>
    </lineage>
</organism>
<feature type="chain" id="PRO_5038470405" description="Exo-alpha-sialidase" evidence="2">
    <location>
        <begin position="24"/>
        <end position="745"/>
    </location>
</feature>
<dbReference type="EMBL" id="JACBZS010000001">
    <property type="protein sequence ID" value="NYI70760.1"/>
    <property type="molecule type" value="Genomic_DNA"/>
</dbReference>
<feature type="signal peptide" evidence="2">
    <location>
        <begin position="1"/>
        <end position="23"/>
    </location>
</feature>
<dbReference type="InterPro" id="IPR036278">
    <property type="entry name" value="Sialidase_sf"/>
</dbReference>
<evidence type="ECO:0000256" key="1">
    <source>
        <dbReference type="SAM" id="MobiDB-lite"/>
    </source>
</evidence>
<feature type="region of interest" description="Disordered" evidence="1">
    <location>
        <begin position="549"/>
        <end position="571"/>
    </location>
</feature>
<comment type="caution">
    <text evidence="3">The sequence shown here is derived from an EMBL/GenBank/DDBJ whole genome shotgun (WGS) entry which is preliminary data.</text>
</comment>
<dbReference type="Gene3D" id="2.130.10.10">
    <property type="entry name" value="YVTN repeat-like/Quinoprotein amine dehydrogenase"/>
    <property type="match status" value="1"/>
</dbReference>
<evidence type="ECO:0000256" key="2">
    <source>
        <dbReference type="SAM" id="SignalP"/>
    </source>
</evidence>
<keyword evidence="2" id="KW-0732">Signal</keyword>
<proteinExistence type="predicted"/>
<accession>A0A7Z0IKM9</accession>
<reference evidence="3 4" key="1">
    <citation type="submission" date="2020-07" db="EMBL/GenBank/DDBJ databases">
        <title>Sequencing the genomes of 1000 actinobacteria strains.</title>
        <authorList>
            <person name="Klenk H.-P."/>
        </authorList>
    </citation>
    <scope>NUCLEOTIDE SEQUENCE [LARGE SCALE GENOMIC DNA]</scope>
    <source>
        <strain evidence="3 4">DSM 103164</strain>
    </source>
</reference>
<dbReference type="AlphaFoldDB" id="A0A7Z0IKM9"/>
<keyword evidence="4" id="KW-1185">Reference proteome</keyword>
<feature type="compositionally biased region" description="Basic and acidic residues" evidence="1">
    <location>
        <begin position="549"/>
        <end position="561"/>
    </location>
</feature>
<protein>
    <recommendedName>
        <fullName evidence="5">Exo-alpha-sialidase</fullName>
    </recommendedName>
</protein>
<dbReference type="RefSeq" id="WP_179444672.1">
    <property type="nucleotide sequence ID" value="NZ_JACBZS010000001.1"/>
</dbReference>
<dbReference type="SUPFAM" id="SSF50939">
    <property type="entry name" value="Sialidases"/>
    <property type="match status" value="3"/>
</dbReference>
<evidence type="ECO:0008006" key="5">
    <source>
        <dbReference type="Google" id="ProtNLM"/>
    </source>
</evidence>
<name>A0A7Z0IKM9_9ACTN</name>
<evidence type="ECO:0000313" key="3">
    <source>
        <dbReference type="EMBL" id="NYI70760.1"/>
    </source>
</evidence>
<dbReference type="InterPro" id="IPR015943">
    <property type="entry name" value="WD40/YVTN_repeat-like_dom_sf"/>
</dbReference>
<gene>
    <name evidence="3" type="ORF">GGQ54_001320</name>
</gene>